<feature type="chain" id="PRO_5045432058" evidence="1">
    <location>
        <begin position="32"/>
        <end position="324"/>
    </location>
</feature>
<dbReference type="Pfam" id="PF00561">
    <property type="entry name" value="Abhydrolase_1"/>
    <property type="match status" value="1"/>
</dbReference>
<comment type="caution">
    <text evidence="3">The sequence shown here is derived from an EMBL/GenBank/DDBJ whole genome shotgun (WGS) entry which is preliminary data.</text>
</comment>
<gene>
    <name evidence="3" type="primary">dhmA_1</name>
    <name evidence="3" type="ORF">LMG32289_01358</name>
</gene>
<dbReference type="Gene3D" id="3.40.50.1820">
    <property type="entry name" value="alpha/beta hydrolase"/>
    <property type="match status" value="1"/>
</dbReference>
<keyword evidence="3" id="KW-0378">Hydrolase</keyword>
<dbReference type="EMBL" id="CAJZAG010000002">
    <property type="protein sequence ID" value="CAG9167308.1"/>
    <property type="molecule type" value="Genomic_DNA"/>
</dbReference>
<dbReference type="InterPro" id="IPR051340">
    <property type="entry name" value="Haloalkane_dehalogenase"/>
</dbReference>
<dbReference type="PANTHER" id="PTHR42977">
    <property type="entry name" value="HYDROLASE-RELATED"/>
    <property type="match status" value="1"/>
</dbReference>
<dbReference type="GO" id="GO:0018786">
    <property type="term" value="F:haloalkane dehalogenase activity"/>
    <property type="evidence" value="ECO:0007669"/>
    <property type="project" value="UniProtKB-EC"/>
</dbReference>
<protein>
    <submittedName>
        <fullName evidence="3">Haloalkane dehalogenase</fullName>
        <ecNumber evidence="3">3.8.1.5</ecNumber>
    </submittedName>
</protein>
<organism evidence="3 4">
    <name type="scientific">Cupriavidus pampae</name>
    <dbReference type="NCBI Taxonomy" id="659251"/>
    <lineage>
        <taxon>Bacteria</taxon>
        <taxon>Pseudomonadati</taxon>
        <taxon>Pseudomonadota</taxon>
        <taxon>Betaproteobacteria</taxon>
        <taxon>Burkholderiales</taxon>
        <taxon>Burkholderiaceae</taxon>
        <taxon>Cupriavidus</taxon>
    </lineage>
</organism>
<proteinExistence type="predicted"/>
<feature type="domain" description="AB hydrolase-1" evidence="2">
    <location>
        <begin position="57"/>
        <end position="299"/>
    </location>
</feature>
<keyword evidence="1" id="KW-0732">Signal</keyword>
<evidence type="ECO:0000256" key="1">
    <source>
        <dbReference type="SAM" id="SignalP"/>
    </source>
</evidence>
<reference evidence="3 4" key="1">
    <citation type="submission" date="2021-08" db="EMBL/GenBank/DDBJ databases">
        <authorList>
            <person name="Peeters C."/>
        </authorList>
    </citation>
    <scope>NUCLEOTIDE SEQUENCE [LARGE SCALE GENOMIC DNA]</scope>
    <source>
        <strain evidence="3 4">LMG 32289</strain>
    </source>
</reference>
<dbReference type="InterPro" id="IPR000073">
    <property type="entry name" value="AB_hydrolase_1"/>
</dbReference>
<sequence length="324" mass="36265">MRARLRFLVLCALLWCAGIAGIASTAGHAHAAPVRYRSIAVDGISIAYREAGSPDRPTLLLLHGLPSSSRMYDDLMRALGDSYHLIAPDYPGFGNSAAPPATQFRYSYDRLASMMLGFADTLKLDRYVLFMQGDGAPVGMRMALARPNAVLGTIFQNGNIYEEGLAPAWEARRRYWVNRGAHEPDVRAALLSFAAVRGRHVGGDPDVDAYDPDLWIDELAFLRRPGTLDIQTDLAFDYRDNLYRYPQWQTWLRTRQPPTLVLWGRYDGTFTEAGARAFRRDLPNASIRILDGGHFVMDTRLDDVAVLTRKFMAEKIAARAARPE</sequence>
<evidence type="ECO:0000313" key="4">
    <source>
        <dbReference type="Proteomes" id="UP000706525"/>
    </source>
</evidence>
<name>A0ABN7Y250_9BURK</name>
<dbReference type="PANTHER" id="PTHR42977:SF1">
    <property type="entry name" value="BLR6576 PROTEIN"/>
    <property type="match status" value="1"/>
</dbReference>
<dbReference type="RefSeq" id="WP_223983573.1">
    <property type="nucleotide sequence ID" value="NZ_CAJZAG010000002.1"/>
</dbReference>
<dbReference type="EC" id="3.8.1.5" evidence="3"/>
<dbReference type="InterPro" id="IPR029058">
    <property type="entry name" value="AB_hydrolase_fold"/>
</dbReference>
<keyword evidence="4" id="KW-1185">Reference proteome</keyword>
<evidence type="ECO:0000259" key="2">
    <source>
        <dbReference type="Pfam" id="PF00561"/>
    </source>
</evidence>
<accession>A0ABN7Y250</accession>
<feature type="signal peptide" evidence="1">
    <location>
        <begin position="1"/>
        <end position="31"/>
    </location>
</feature>
<dbReference type="SUPFAM" id="SSF53474">
    <property type="entry name" value="alpha/beta-Hydrolases"/>
    <property type="match status" value="1"/>
</dbReference>
<evidence type="ECO:0000313" key="3">
    <source>
        <dbReference type="EMBL" id="CAG9167308.1"/>
    </source>
</evidence>
<dbReference type="Proteomes" id="UP000706525">
    <property type="component" value="Unassembled WGS sequence"/>
</dbReference>